<dbReference type="Gene3D" id="3.10.129.10">
    <property type="entry name" value="Hotdog Thioesterase"/>
    <property type="match status" value="1"/>
</dbReference>
<dbReference type="OMA" id="IHYDRRY"/>
<evidence type="ECO:0000313" key="1">
    <source>
        <dbReference type="EMBL" id="EXX70600.1"/>
    </source>
</evidence>
<dbReference type="HOGENOM" id="CLU_028690_3_0_1"/>
<dbReference type="PANTHER" id="PTHR28152:SF1">
    <property type="entry name" value="HYDROXYACYL-THIOESTER DEHYDRATASE TYPE 2, MITOCHONDRIAL"/>
    <property type="match status" value="1"/>
</dbReference>
<proteinExistence type="predicted"/>
<dbReference type="InterPro" id="IPR029069">
    <property type="entry name" value="HotDog_dom_sf"/>
</dbReference>
<dbReference type="GO" id="GO:0019171">
    <property type="term" value="F:(3R)-hydroxyacyl-[acyl-carrier-protein] dehydratase activity"/>
    <property type="evidence" value="ECO:0007669"/>
    <property type="project" value="TreeGrafter"/>
</dbReference>
<dbReference type="GO" id="GO:0005739">
    <property type="term" value="C:mitochondrion"/>
    <property type="evidence" value="ECO:0007669"/>
    <property type="project" value="TreeGrafter"/>
</dbReference>
<sequence length="340" mass="38951">MNLYAVRSRTSQCLAGSQQIRTFFNTLERKGKNANIDTSDTKKLINDWKKKVTRDTESFTDTITASPLQLFAITLRRNYITDDIPATQIPPEGTRVPPNYHLAYFPPRIYERDLGKDGSETTHEPPLQSLRRMWAGGELSFSATNPLCVGQHATMNTKCREVEIKSSPRGENIFVWIDRNITNEFGWSMRDTRCLAYIKIEEKKPEQKIIKLNKTPDFEQTVFPTPLLLFRFSALTFNSHRIHYDHPYTTQVERYPACLVHGPLTLTLLLDLMRDNLPNKISYIKSFSYRAVSPLFVGEEFKICGKKSESDNPSGSSYELWAENKRGGIAMKGNAIIENI</sequence>
<dbReference type="OrthoDB" id="3257538at2759"/>
<dbReference type="InterPro" id="IPR052741">
    <property type="entry name" value="Mitochondrial_HTD2"/>
</dbReference>
<accession>A0A015JTG5</accession>
<dbReference type="SMR" id="A0A015JTG5"/>
<dbReference type="Proteomes" id="UP000022910">
    <property type="component" value="Unassembled WGS sequence"/>
</dbReference>
<dbReference type="PANTHER" id="PTHR28152">
    <property type="entry name" value="HYDROXYACYL-THIOESTER DEHYDRATASE TYPE 2, MITOCHONDRIAL"/>
    <property type="match status" value="1"/>
</dbReference>
<keyword evidence="2" id="KW-1185">Reference proteome</keyword>
<dbReference type="EMBL" id="JEMT01016563">
    <property type="protein sequence ID" value="EXX70600.1"/>
    <property type="molecule type" value="Genomic_DNA"/>
</dbReference>
<organism evidence="1 2">
    <name type="scientific">Rhizophagus irregularis (strain DAOM 197198w)</name>
    <name type="common">Glomus intraradices</name>
    <dbReference type="NCBI Taxonomy" id="1432141"/>
    <lineage>
        <taxon>Eukaryota</taxon>
        <taxon>Fungi</taxon>
        <taxon>Fungi incertae sedis</taxon>
        <taxon>Mucoromycota</taxon>
        <taxon>Glomeromycotina</taxon>
        <taxon>Glomeromycetes</taxon>
        <taxon>Glomerales</taxon>
        <taxon>Glomeraceae</taxon>
        <taxon>Rhizophagus</taxon>
    </lineage>
</organism>
<evidence type="ECO:0000313" key="2">
    <source>
        <dbReference type="Proteomes" id="UP000022910"/>
    </source>
</evidence>
<dbReference type="AlphaFoldDB" id="A0A015JTG5"/>
<reference evidence="1 2" key="1">
    <citation type="submission" date="2014-02" db="EMBL/GenBank/DDBJ databases">
        <title>Single nucleus genome sequencing reveals high similarity among nuclei of an endomycorrhizal fungus.</title>
        <authorList>
            <person name="Lin K."/>
            <person name="Geurts R."/>
            <person name="Zhang Z."/>
            <person name="Limpens E."/>
            <person name="Saunders D.G."/>
            <person name="Mu D."/>
            <person name="Pang E."/>
            <person name="Cao H."/>
            <person name="Cha H."/>
            <person name="Lin T."/>
            <person name="Zhou Q."/>
            <person name="Shang Y."/>
            <person name="Li Y."/>
            <person name="Ivanov S."/>
            <person name="Sharma T."/>
            <person name="Velzen R.V."/>
            <person name="Ruijter N.D."/>
            <person name="Aanen D.K."/>
            <person name="Win J."/>
            <person name="Kamoun S."/>
            <person name="Bisseling T."/>
            <person name="Huang S."/>
        </authorList>
    </citation>
    <scope>NUCLEOTIDE SEQUENCE [LARGE SCALE GENOMIC DNA]</scope>
    <source>
        <strain evidence="2">DAOM197198w</strain>
    </source>
</reference>
<dbReference type="STRING" id="1432141.A0A015JTG5"/>
<comment type="caution">
    <text evidence="1">The sequence shown here is derived from an EMBL/GenBank/DDBJ whole genome shotgun (WGS) entry which is preliminary data.</text>
</comment>
<dbReference type="SUPFAM" id="SSF54637">
    <property type="entry name" value="Thioesterase/thiol ester dehydrase-isomerase"/>
    <property type="match status" value="1"/>
</dbReference>
<protein>
    <submittedName>
        <fullName evidence="1">Uncharacterized protein</fullName>
    </submittedName>
</protein>
<dbReference type="FunFam" id="3.10.129.10:FF:000103">
    <property type="entry name" value="WGS project CABT00000000 data, contig 2.1"/>
    <property type="match status" value="1"/>
</dbReference>
<gene>
    <name evidence="1" type="ORF">RirG_085840</name>
</gene>
<name>A0A015JTG5_RHIIW</name>